<dbReference type="EMBL" id="JBHRTB010000010">
    <property type="protein sequence ID" value="MFC3145926.1"/>
    <property type="molecule type" value="Genomic_DNA"/>
</dbReference>
<dbReference type="RefSeq" id="WP_275634847.1">
    <property type="nucleotide sequence ID" value="NZ_JARGYD010000012.1"/>
</dbReference>
<dbReference type="InterPro" id="IPR052741">
    <property type="entry name" value="Mitochondrial_HTD2"/>
</dbReference>
<dbReference type="PANTHER" id="PTHR28152:SF1">
    <property type="entry name" value="HYDROXYACYL-THIOESTER DEHYDRATASE TYPE 2, MITOCHONDRIAL"/>
    <property type="match status" value="1"/>
</dbReference>
<dbReference type="Proteomes" id="UP001595632">
    <property type="component" value="Unassembled WGS sequence"/>
</dbReference>
<accession>A0ABV7H006</accession>
<comment type="caution">
    <text evidence="1">The sequence shown here is derived from an EMBL/GenBank/DDBJ whole genome shotgun (WGS) entry which is preliminary data.</text>
</comment>
<dbReference type="Gene3D" id="3.10.129.10">
    <property type="entry name" value="Hotdog Thioesterase"/>
    <property type="match status" value="2"/>
</dbReference>
<organism evidence="1 2">
    <name type="scientific">Psychromarinibacter halotolerans</name>
    <dbReference type="NCBI Taxonomy" id="1775175"/>
    <lineage>
        <taxon>Bacteria</taxon>
        <taxon>Pseudomonadati</taxon>
        <taxon>Pseudomonadota</taxon>
        <taxon>Alphaproteobacteria</taxon>
        <taxon>Rhodobacterales</taxon>
        <taxon>Paracoccaceae</taxon>
        <taxon>Psychromarinibacter</taxon>
    </lineage>
</organism>
<dbReference type="PANTHER" id="PTHR28152">
    <property type="entry name" value="HYDROXYACYL-THIOESTER DEHYDRATASE TYPE 2, MITOCHONDRIAL"/>
    <property type="match status" value="1"/>
</dbReference>
<proteinExistence type="predicted"/>
<evidence type="ECO:0000313" key="1">
    <source>
        <dbReference type="EMBL" id="MFC3145926.1"/>
    </source>
</evidence>
<dbReference type="SUPFAM" id="SSF54637">
    <property type="entry name" value="Thioesterase/thiol ester dehydrase-isomerase"/>
    <property type="match status" value="1"/>
</dbReference>
<protein>
    <submittedName>
        <fullName evidence="1">Acyl dehydratase</fullName>
    </submittedName>
</protein>
<gene>
    <name evidence="1" type="ORF">ACFOGP_24600</name>
</gene>
<reference evidence="2" key="1">
    <citation type="journal article" date="2019" name="Int. J. Syst. Evol. Microbiol.">
        <title>The Global Catalogue of Microorganisms (GCM) 10K type strain sequencing project: providing services to taxonomists for standard genome sequencing and annotation.</title>
        <authorList>
            <consortium name="The Broad Institute Genomics Platform"/>
            <consortium name="The Broad Institute Genome Sequencing Center for Infectious Disease"/>
            <person name="Wu L."/>
            <person name="Ma J."/>
        </authorList>
    </citation>
    <scope>NUCLEOTIDE SEQUENCE [LARGE SCALE GENOMIC DNA]</scope>
    <source>
        <strain evidence="2">KCTC 52366</strain>
    </source>
</reference>
<keyword evidence="2" id="KW-1185">Reference proteome</keyword>
<name>A0ABV7H006_9RHOB</name>
<evidence type="ECO:0000313" key="2">
    <source>
        <dbReference type="Proteomes" id="UP001595632"/>
    </source>
</evidence>
<dbReference type="InterPro" id="IPR029069">
    <property type="entry name" value="HotDog_dom_sf"/>
</dbReference>
<sequence>MDDSVGRTQTFICGLDPARATALHLALGRPGAPPGLGDPMPAFWHHIYFWDPQSPAALGRDGHPAPGPGLIPDLGLPMRMWAGGQLEFHTAPVLGHPAEKTSTIERAEVKEGRTGRLGFVTLRHDIMQDGRLCVTERQDLVYRDPPDQRKTVPPPQANAREFLALEQRFDPVMLFRYSALTLNGHRIHYDADYARDVEGYPGLVVHGPLLAQCGLLAAEDLLGPLSAFSFRARSPVTVDEPVFFCLTGERKMLARTGDGRLLMDLEFTRVNWHIPLDLGAEA</sequence>